<dbReference type="InterPro" id="IPR036866">
    <property type="entry name" value="RibonucZ/Hydroxyglut_hydro"/>
</dbReference>
<keyword evidence="4" id="KW-1185">Reference proteome</keyword>
<dbReference type="GO" id="GO:0016787">
    <property type="term" value="F:hydrolase activity"/>
    <property type="evidence" value="ECO:0007669"/>
    <property type="project" value="UniProtKB-KW"/>
</dbReference>
<dbReference type="InterPro" id="IPR038536">
    <property type="entry name" value="Alkyl/aryl-sulf_dimr_sf"/>
</dbReference>
<evidence type="ECO:0000256" key="1">
    <source>
        <dbReference type="SAM" id="MobiDB-lite"/>
    </source>
</evidence>
<protein>
    <submittedName>
        <fullName evidence="3">MBL fold metallo-hydrolase</fullName>
    </submittedName>
</protein>
<evidence type="ECO:0000259" key="2">
    <source>
        <dbReference type="SMART" id="SM00849"/>
    </source>
</evidence>
<dbReference type="OrthoDB" id="5240502at2"/>
<dbReference type="AlphaFoldDB" id="A0A5R9EDT5"/>
<organism evidence="3 4">
    <name type="scientific">Streptomyces marianii</name>
    <dbReference type="NCBI Taxonomy" id="1817406"/>
    <lineage>
        <taxon>Bacteria</taxon>
        <taxon>Bacillati</taxon>
        <taxon>Actinomycetota</taxon>
        <taxon>Actinomycetes</taxon>
        <taxon>Kitasatosporales</taxon>
        <taxon>Streptomycetaceae</taxon>
        <taxon>Streptomyces</taxon>
    </lineage>
</organism>
<feature type="domain" description="Metallo-beta-lactamase" evidence="2">
    <location>
        <begin position="44"/>
        <end position="238"/>
    </location>
</feature>
<dbReference type="InterPro" id="IPR029228">
    <property type="entry name" value="Alkyl_sulf_dimr"/>
</dbReference>
<dbReference type="SMART" id="SM00849">
    <property type="entry name" value="Lactamase_B"/>
    <property type="match status" value="1"/>
</dbReference>
<proteinExistence type="predicted"/>
<evidence type="ECO:0000313" key="3">
    <source>
        <dbReference type="EMBL" id="TLQ46952.1"/>
    </source>
</evidence>
<feature type="region of interest" description="Disordered" evidence="1">
    <location>
        <begin position="410"/>
        <end position="436"/>
    </location>
</feature>
<dbReference type="PANTHER" id="PTHR43223:SF2">
    <property type="entry name" value="METALLO-BETA-LACTAMASE DOMAIN-CONTAINING PROTEIN"/>
    <property type="match status" value="1"/>
</dbReference>
<sequence length="436" mass="47874">MTFTVTEYADRVWNGEIDDSIVSTPKSGAGVIDVVDGVGWRPGFGNVFAFRAAGELLLFDTGNPYDASGLHQDLRRWSKMPVTTAVFSHGHVDHVGGTGPFDAEEGPALTVVAHEMTGARFDRYLLTNGYNAVINQRQFQLPGLTWPTEYRRPDVTYRDGMTLTTGELTCELFHVRGETDDATVAWFPRWRILCPGDMFIWLAPNCGNPQKVQRYPREWALALRRMAALDAEIMLPSHGAPVFGADRVRQALEETAEWLESLVEQTLAGLNAGARLDDLLHTVSPPAHLSGRPYLRAAYDEPEFVVRNLWRQYGGWYDGNPARLKPASDARLATELAGLAGGAGVLADAARRHADAGEFRLAGHLAELAVLAEPDRASLHRVRAEVYEARAEEEASLMARGVFRWAASESRRKCEEDTRGPAACGGTESHGASASE</sequence>
<dbReference type="Gene3D" id="3.60.15.10">
    <property type="entry name" value="Ribonuclease Z/Hydroxyacylglutathione hydrolase-like"/>
    <property type="match status" value="1"/>
</dbReference>
<dbReference type="PANTHER" id="PTHR43223">
    <property type="entry name" value="ALKYL/ARYL-SULFATASE"/>
    <property type="match status" value="1"/>
</dbReference>
<dbReference type="SUPFAM" id="SSF56281">
    <property type="entry name" value="Metallo-hydrolase/oxidoreductase"/>
    <property type="match status" value="1"/>
</dbReference>
<reference evidence="3 4" key="1">
    <citation type="submission" date="2019-05" db="EMBL/GenBank/DDBJ databases">
        <title>Streptomyces marianii sp. nov., a novel marine actinomycete from southern coast of India.</title>
        <authorList>
            <person name="Iniyan A.M."/>
            <person name="Wink J."/>
            <person name="Ramprasad E."/>
            <person name="Ramana C.V."/>
            <person name="Bunk B."/>
            <person name="Sproer C."/>
            <person name="Joseph F.-J.R.S."/>
            <person name="Vincent S.G.P."/>
        </authorList>
    </citation>
    <scope>NUCLEOTIDE SEQUENCE [LARGE SCALE GENOMIC DNA]</scope>
    <source>
        <strain evidence="3 4">ICN19</strain>
    </source>
</reference>
<comment type="caution">
    <text evidence="3">The sequence shown here is derived from an EMBL/GenBank/DDBJ whole genome shotgun (WGS) entry which is preliminary data.</text>
</comment>
<dbReference type="EMBL" id="VAWE01000001">
    <property type="protein sequence ID" value="TLQ46952.1"/>
    <property type="molecule type" value="Genomic_DNA"/>
</dbReference>
<dbReference type="InterPro" id="IPR001279">
    <property type="entry name" value="Metallo-B-lactamas"/>
</dbReference>
<feature type="compositionally biased region" description="Basic and acidic residues" evidence="1">
    <location>
        <begin position="410"/>
        <end position="419"/>
    </location>
</feature>
<dbReference type="Gene3D" id="1.25.40.880">
    <property type="entry name" value="Alkyl sulfatase, dimerisation domain"/>
    <property type="match status" value="1"/>
</dbReference>
<dbReference type="Proteomes" id="UP000305921">
    <property type="component" value="Unassembled WGS sequence"/>
</dbReference>
<evidence type="ECO:0000313" key="4">
    <source>
        <dbReference type="Proteomes" id="UP000305921"/>
    </source>
</evidence>
<dbReference type="GO" id="GO:0046983">
    <property type="term" value="F:protein dimerization activity"/>
    <property type="evidence" value="ECO:0007669"/>
    <property type="project" value="InterPro"/>
</dbReference>
<dbReference type="InterPro" id="IPR052195">
    <property type="entry name" value="Bact_Alkyl/Aryl-Sulfatase"/>
</dbReference>
<name>A0A5R9EDT5_9ACTN</name>
<keyword evidence="3" id="KW-0378">Hydrolase</keyword>
<dbReference type="Pfam" id="PF00753">
    <property type="entry name" value="Lactamase_B"/>
    <property type="match status" value="1"/>
</dbReference>
<gene>
    <name evidence="3" type="ORF">FEF34_31840</name>
</gene>
<dbReference type="RefSeq" id="WP_138056249.1">
    <property type="nucleotide sequence ID" value="NZ_VAWE01000001.1"/>
</dbReference>
<dbReference type="Pfam" id="PF14863">
    <property type="entry name" value="Alkyl_sulf_dimr"/>
    <property type="match status" value="1"/>
</dbReference>
<accession>A0A5R9EDT5</accession>